<reference evidence="3 4" key="1">
    <citation type="journal article" date="2020" name="bioRxiv">
        <title>Whole genome comparisons of ergot fungi reveals the divergence and evolution of species within the genus Claviceps are the result of varying mechanisms driving genome evolution and host range expansion.</title>
        <authorList>
            <person name="Wyka S.A."/>
            <person name="Mondo S.J."/>
            <person name="Liu M."/>
            <person name="Dettman J."/>
            <person name="Nalam V."/>
            <person name="Broders K.D."/>
        </authorList>
    </citation>
    <scope>NUCLEOTIDE SEQUENCE [LARGE SCALE GENOMIC DNA]</scope>
    <source>
        <strain evidence="3 4">LM576</strain>
    </source>
</reference>
<dbReference type="AlphaFoldDB" id="A0A9P7TSZ9"/>
<dbReference type="EMBL" id="SRQM01000403">
    <property type="protein sequence ID" value="KAG6111093.1"/>
    <property type="molecule type" value="Genomic_DNA"/>
</dbReference>
<evidence type="ECO:0000313" key="4">
    <source>
        <dbReference type="Proteomes" id="UP000732380"/>
    </source>
</evidence>
<evidence type="ECO:0000256" key="1">
    <source>
        <dbReference type="SAM" id="Coils"/>
    </source>
</evidence>
<dbReference type="InterPro" id="IPR052396">
    <property type="entry name" value="Meiotic_Drive_Suppr_Kinase"/>
</dbReference>
<dbReference type="SUPFAM" id="SSF56112">
    <property type="entry name" value="Protein kinase-like (PK-like)"/>
    <property type="match status" value="1"/>
</dbReference>
<proteinExistence type="predicted"/>
<dbReference type="Proteomes" id="UP000732380">
    <property type="component" value="Unassembled WGS sequence"/>
</dbReference>
<keyword evidence="1" id="KW-0175">Coiled coil</keyword>
<organism evidence="3 4">
    <name type="scientific">Claviceps humidiphila</name>
    <dbReference type="NCBI Taxonomy" id="1294629"/>
    <lineage>
        <taxon>Eukaryota</taxon>
        <taxon>Fungi</taxon>
        <taxon>Dikarya</taxon>
        <taxon>Ascomycota</taxon>
        <taxon>Pezizomycotina</taxon>
        <taxon>Sordariomycetes</taxon>
        <taxon>Hypocreomycetidae</taxon>
        <taxon>Hypocreales</taxon>
        <taxon>Clavicipitaceae</taxon>
        <taxon>Claviceps</taxon>
    </lineage>
</organism>
<evidence type="ECO:0000313" key="3">
    <source>
        <dbReference type="EMBL" id="KAG6111093.1"/>
    </source>
</evidence>
<dbReference type="InterPro" id="IPR011009">
    <property type="entry name" value="Kinase-like_dom_sf"/>
</dbReference>
<dbReference type="Gene3D" id="1.10.510.10">
    <property type="entry name" value="Transferase(Phosphotransferase) domain 1"/>
    <property type="match status" value="1"/>
</dbReference>
<protein>
    <submittedName>
        <fullName evidence="3">Uncharacterized protein</fullName>
    </submittedName>
</protein>
<feature type="region of interest" description="Disordered" evidence="2">
    <location>
        <begin position="407"/>
        <end position="477"/>
    </location>
</feature>
<accession>A0A9P7TSZ9</accession>
<evidence type="ECO:0000256" key="2">
    <source>
        <dbReference type="SAM" id="MobiDB-lite"/>
    </source>
</evidence>
<dbReference type="PANTHER" id="PTHR37171">
    <property type="entry name" value="SERINE/THREONINE-PROTEIN KINASE YRZF-RELATED"/>
    <property type="match status" value="1"/>
</dbReference>
<feature type="compositionally biased region" description="Low complexity" evidence="2">
    <location>
        <begin position="424"/>
        <end position="462"/>
    </location>
</feature>
<gene>
    <name evidence="3" type="ORF">E4U13_005080</name>
</gene>
<keyword evidence="4" id="KW-1185">Reference proteome</keyword>
<dbReference type="PANTHER" id="PTHR37171:SF1">
    <property type="entry name" value="SERINE_THREONINE-PROTEIN KINASE YRZF-RELATED"/>
    <property type="match status" value="1"/>
</dbReference>
<sequence length="752" mass="85885">MDLNNSADMLLHFQNLQRQVQEAQENLRQQARENQERERLWQQQLEERDQQIEERDQQIEEKDQQLRLHQRPLNRKYVRLCQSIYYDAMLVEQRPGRMVKGALTKVKGKYHPRKLEKLRGFREELQKIFDKACGLFPPDHRGFDSEDTMRATLETRIRAIGHESTLTVSVLDHIETPVKKILEELKTVDEDCVFLARDECIKFELEPQEISAHMGGPSAEPPQSDINIEIEPADVPPATPLYRKDLGHFHPDRMCLRSVVFQDSTHEVRTMLYVCEYKIPQLLEYPEVKEAMEFLAPHFDQTIDKSQKARYKVQRIFIQLYHYMMKGYTEFGILSTGRVIIFCRINWKNPGTLQYHVADPYGEVAAADEADKPFNGAVGQCLAFTLLALRQSDQTGQERRQKIVETLPKWAGDSSNAPPPPNASPSSGASSSGVPAGASSLGAPAGSAPSEGGIGASGSSVSRAEESDTQRQSARTDIGTKSNQLCGRTTQLIQDRQYCSQKCFLGLVRGDYLDPTCPNVTLHCQSEAGEAGYNKRHPISHPEWLSLLLDQLKRSLYDGIKYQGVFGARGILFKVTLLAYGYTFVSKGAVSANIRHLQHEAEVYKQLEPIQGVHVPVFLGAIDLRKMNKFYWIYPGVRVVYFMFLSWGGCRVEQYEMAQFDISPERLEEQAEKTMVSVHDKGVIHKDVRWENVLFNPETNGIMVIDFERADLHKTHETRKSNKRTLDQMRHAEMREIVFAVSQEMPTPRHVC</sequence>
<comment type="caution">
    <text evidence="3">The sequence shown here is derived from an EMBL/GenBank/DDBJ whole genome shotgun (WGS) entry which is preliminary data.</text>
</comment>
<feature type="coiled-coil region" evidence="1">
    <location>
        <begin position="6"/>
        <end position="65"/>
    </location>
</feature>
<name>A0A9P7TSZ9_9HYPO</name>